<sequence>MSRIRETVITNCERKFLMKCLSDWTRLDGRSFDEFRPLRVEFGKDWGSCYVSLGKTRVLAQTSCEIQQPKSSRPSEGILNINIELNPLAAPHFEPGRQSELSVRLNRLLEKCVKDSKAVDLESLCIKTNEKVWALRVDINVINHEGNILDCASIAMLASLAHFRRPDVTCDGEEFIIHSYQQRDPIPTVIHHYPVCITYSIFNGGEFVVADPSLTEEGSADATLTIGLNGFKELCGLHLGGKAELMPHVILNTVTKATHRANIVIEEIKTSIKIDNEARTKKLPLGFHTERKGGANSDVSEISLHHWQEIKKSKKKKNKQKPVEPTESPQIKVIGEGLAVHVPQEKPDRQESWIVDSSDDDLMIVEKPREQILLHDSDSEEENVIILDSSQRND</sequence>
<dbReference type="PANTHER" id="PTHR11097">
    <property type="entry name" value="EXOSOME COMPLEX EXONUCLEASE RIBOSOMAL RNA PROCESSING PROTEIN"/>
    <property type="match status" value="1"/>
</dbReference>
<dbReference type="Gene3D" id="3.30.230.70">
    <property type="entry name" value="GHMP Kinase, N-terminal domain"/>
    <property type="match status" value="1"/>
</dbReference>
<evidence type="ECO:0000313" key="15">
    <source>
        <dbReference type="Proteomes" id="UP001168821"/>
    </source>
</evidence>
<dbReference type="GO" id="GO:0000177">
    <property type="term" value="C:cytoplasmic exosome (RNase complex)"/>
    <property type="evidence" value="ECO:0007669"/>
    <property type="project" value="TreeGrafter"/>
</dbReference>
<evidence type="ECO:0000256" key="4">
    <source>
        <dbReference type="ARBA" id="ARBA00019572"/>
    </source>
</evidence>
<evidence type="ECO:0000256" key="5">
    <source>
        <dbReference type="ARBA" id="ARBA00022490"/>
    </source>
</evidence>
<dbReference type="Proteomes" id="UP001168821">
    <property type="component" value="Unassembled WGS sequence"/>
</dbReference>
<evidence type="ECO:0000259" key="12">
    <source>
        <dbReference type="Pfam" id="PF01138"/>
    </source>
</evidence>
<dbReference type="InterPro" id="IPR015847">
    <property type="entry name" value="ExoRNase_PH_dom2"/>
</dbReference>
<comment type="similarity">
    <text evidence="3">Belongs to the RNase PH family.</text>
</comment>
<dbReference type="GO" id="GO:0034473">
    <property type="term" value="P:U1 snRNA 3'-end processing"/>
    <property type="evidence" value="ECO:0007669"/>
    <property type="project" value="TreeGrafter"/>
</dbReference>
<accession>A0AA38ITI6</accession>
<reference evidence="14" key="1">
    <citation type="journal article" date="2023" name="G3 (Bethesda)">
        <title>Whole genome assemblies of Zophobas morio and Tenebrio molitor.</title>
        <authorList>
            <person name="Kaur S."/>
            <person name="Stinson S.A."/>
            <person name="diCenzo G.C."/>
        </authorList>
    </citation>
    <scope>NUCLEOTIDE SEQUENCE</scope>
    <source>
        <strain evidence="14">QUZm001</strain>
    </source>
</reference>
<dbReference type="GO" id="GO:0034475">
    <property type="term" value="P:U4 snRNA 3'-end processing"/>
    <property type="evidence" value="ECO:0007669"/>
    <property type="project" value="TreeGrafter"/>
</dbReference>
<dbReference type="SUPFAM" id="SSF54211">
    <property type="entry name" value="Ribosomal protein S5 domain 2-like"/>
    <property type="match status" value="1"/>
</dbReference>
<dbReference type="InterPro" id="IPR036345">
    <property type="entry name" value="ExoRNase_PH_dom2_sf"/>
</dbReference>
<dbReference type="InterPro" id="IPR033100">
    <property type="entry name" value="Rrp45"/>
</dbReference>
<dbReference type="Pfam" id="PF01138">
    <property type="entry name" value="RNase_PH"/>
    <property type="match status" value="1"/>
</dbReference>
<gene>
    <name evidence="14" type="ORF">Zmor_011697</name>
</gene>
<evidence type="ECO:0000256" key="2">
    <source>
        <dbReference type="ARBA" id="ARBA00004604"/>
    </source>
</evidence>
<evidence type="ECO:0000256" key="1">
    <source>
        <dbReference type="ARBA" id="ARBA00004496"/>
    </source>
</evidence>
<evidence type="ECO:0000256" key="9">
    <source>
        <dbReference type="ARBA" id="ARBA00023242"/>
    </source>
</evidence>
<dbReference type="InterPro" id="IPR027408">
    <property type="entry name" value="PNPase/RNase_PH_dom_sf"/>
</dbReference>
<feature type="domain" description="Exoribonuclease phosphorolytic" evidence="12">
    <location>
        <begin position="34"/>
        <end position="166"/>
    </location>
</feature>
<dbReference type="GO" id="GO:0034476">
    <property type="term" value="P:U5 snRNA 3'-end processing"/>
    <property type="evidence" value="ECO:0007669"/>
    <property type="project" value="TreeGrafter"/>
</dbReference>
<evidence type="ECO:0000313" key="14">
    <source>
        <dbReference type="EMBL" id="KAJ3660041.1"/>
    </source>
</evidence>
<name>A0AA38ITI6_9CUCU</name>
<comment type="caution">
    <text evidence="14">The sequence shown here is derived from an EMBL/GenBank/DDBJ whole genome shotgun (WGS) entry which is preliminary data.</text>
</comment>
<dbReference type="InterPro" id="IPR050590">
    <property type="entry name" value="Exosome_comp_Rrp42_subfam"/>
</dbReference>
<dbReference type="GO" id="GO:0071035">
    <property type="term" value="P:nuclear polyadenylation-dependent rRNA catabolic process"/>
    <property type="evidence" value="ECO:0007669"/>
    <property type="project" value="TreeGrafter"/>
</dbReference>
<evidence type="ECO:0000256" key="10">
    <source>
        <dbReference type="ARBA" id="ARBA00032660"/>
    </source>
</evidence>
<evidence type="ECO:0000256" key="7">
    <source>
        <dbReference type="ARBA" id="ARBA00022835"/>
    </source>
</evidence>
<evidence type="ECO:0000256" key="6">
    <source>
        <dbReference type="ARBA" id="ARBA00022552"/>
    </source>
</evidence>
<dbReference type="GO" id="GO:0005730">
    <property type="term" value="C:nucleolus"/>
    <property type="evidence" value="ECO:0007669"/>
    <property type="project" value="UniProtKB-SubCell"/>
</dbReference>
<evidence type="ECO:0000256" key="11">
    <source>
        <dbReference type="SAM" id="MobiDB-lite"/>
    </source>
</evidence>
<dbReference type="GO" id="GO:0000467">
    <property type="term" value="P:exonucleolytic trimming to generate mature 3'-end of 5.8S rRNA from tricistronic rRNA transcript (SSU-rRNA, 5.8S rRNA, LSU-rRNA)"/>
    <property type="evidence" value="ECO:0007669"/>
    <property type="project" value="TreeGrafter"/>
</dbReference>
<keyword evidence="8" id="KW-0694">RNA-binding</keyword>
<proteinExistence type="inferred from homology"/>
<keyword evidence="5" id="KW-0963">Cytoplasm</keyword>
<dbReference type="CDD" id="cd11368">
    <property type="entry name" value="RNase_PH_RRP45"/>
    <property type="match status" value="1"/>
</dbReference>
<feature type="domain" description="Exoribonuclease phosphorolytic" evidence="13">
    <location>
        <begin position="192"/>
        <end position="250"/>
    </location>
</feature>
<dbReference type="GO" id="GO:0071038">
    <property type="term" value="P:TRAMP-dependent tRNA surveillance pathway"/>
    <property type="evidence" value="ECO:0007669"/>
    <property type="project" value="TreeGrafter"/>
</dbReference>
<dbReference type="InterPro" id="IPR001247">
    <property type="entry name" value="ExoRNase_PH_dom1"/>
</dbReference>
<comment type="subcellular location">
    <subcellularLocation>
        <location evidence="1">Cytoplasm</location>
    </subcellularLocation>
    <subcellularLocation>
        <location evidence="2">Nucleus</location>
        <location evidence="2">Nucleolus</location>
    </subcellularLocation>
</comment>
<keyword evidence="15" id="KW-1185">Reference proteome</keyword>
<dbReference type="GO" id="GO:0016075">
    <property type="term" value="P:rRNA catabolic process"/>
    <property type="evidence" value="ECO:0007669"/>
    <property type="project" value="TreeGrafter"/>
</dbReference>
<protein>
    <recommendedName>
        <fullName evidence="4">Exosome complex component RRP45</fullName>
    </recommendedName>
    <alternativeName>
        <fullName evidence="10">Exosome component 9</fullName>
    </alternativeName>
</protein>
<dbReference type="SUPFAM" id="SSF55666">
    <property type="entry name" value="Ribonuclease PH domain 2-like"/>
    <property type="match status" value="1"/>
</dbReference>
<keyword evidence="9" id="KW-0539">Nucleus</keyword>
<keyword evidence="6" id="KW-0698">rRNA processing</keyword>
<organism evidence="14 15">
    <name type="scientific">Zophobas morio</name>
    <dbReference type="NCBI Taxonomy" id="2755281"/>
    <lineage>
        <taxon>Eukaryota</taxon>
        <taxon>Metazoa</taxon>
        <taxon>Ecdysozoa</taxon>
        <taxon>Arthropoda</taxon>
        <taxon>Hexapoda</taxon>
        <taxon>Insecta</taxon>
        <taxon>Pterygota</taxon>
        <taxon>Neoptera</taxon>
        <taxon>Endopterygota</taxon>
        <taxon>Coleoptera</taxon>
        <taxon>Polyphaga</taxon>
        <taxon>Cucujiformia</taxon>
        <taxon>Tenebrionidae</taxon>
        <taxon>Zophobas</taxon>
    </lineage>
</organism>
<dbReference type="GO" id="GO:0000176">
    <property type="term" value="C:nuclear exosome (RNase complex)"/>
    <property type="evidence" value="ECO:0007669"/>
    <property type="project" value="TreeGrafter"/>
</dbReference>
<evidence type="ECO:0000256" key="8">
    <source>
        <dbReference type="ARBA" id="ARBA00022884"/>
    </source>
</evidence>
<dbReference type="InterPro" id="IPR020568">
    <property type="entry name" value="Ribosomal_Su5_D2-typ_SF"/>
</dbReference>
<dbReference type="AlphaFoldDB" id="A0AA38ITI6"/>
<dbReference type="EMBL" id="JALNTZ010000003">
    <property type="protein sequence ID" value="KAJ3660041.1"/>
    <property type="molecule type" value="Genomic_DNA"/>
</dbReference>
<keyword evidence="7" id="KW-0271">Exosome</keyword>
<evidence type="ECO:0000259" key="13">
    <source>
        <dbReference type="Pfam" id="PF03725"/>
    </source>
</evidence>
<dbReference type="GO" id="GO:0071028">
    <property type="term" value="P:nuclear mRNA surveillance"/>
    <property type="evidence" value="ECO:0007669"/>
    <property type="project" value="TreeGrafter"/>
</dbReference>
<dbReference type="FunFam" id="3.30.230.70:FF:000005">
    <property type="entry name" value="Exosome complex component RRP45"/>
    <property type="match status" value="1"/>
</dbReference>
<dbReference type="PANTHER" id="PTHR11097:SF14">
    <property type="entry name" value="EXOSOME COMPLEX COMPONENT RRP45"/>
    <property type="match status" value="1"/>
</dbReference>
<evidence type="ECO:0000256" key="3">
    <source>
        <dbReference type="ARBA" id="ARBA00006678"/>
    </source>
</evidence>
<dbReference type="GO" id="GO:0035925">
    <property type="term" value="F:mRNA 3'-UTR AU-rich region binding"/>
    <property type="evidence" value="ECO:0007669"/>
    <property type="project" value="TreeGrafter"/>
</dbReference>
<dbReference type="Pfam" id="PF03725">
    <property type="entry name" value="RNase_PH_C"/>
    <property type="match status" value="1"/>
</dbReference>
<feature type="region of interest" description="Disordered" evidence="11">
    <location>
        <begin position="310"/>
        <end position="330"/>
    </location>
</feature>